<evidence type="ECO:0000256" key="8">
    <source>
        <dbReference type="ARBA" id="ARBA00022840"/>
    </source>
</evidence>
<dbReference type="GO" id="GO:0042245">
    <property type="term" value="P:RNA repair"/>
    <property type="evidence" value="ECO:0007669"/>
    <property type="project" value="UniProtKB-KW"/>
</dbReference>
<dbReference type="Pfam" id="PF01743">
    <property type="entry name" value="PolyA_pol"/>
    <property type="match status" value="1"/>
</dbReference>
<organism evidence="14 15">
    <name type="scientific">Pseudidiomarina maritima</name>
    <dbReference type="NCBI Taxonomy" id="519453"/>
    <lineage>
        <taxon>Bacteria</taxon>
        <taxon>Pseudomonadati</taxon>
        <taxon>Pseudomonadota</taxon>
        <taxon>Gammaproteobacteria</taxon>
        <taxon>Alteromonadales</taxon>
        <taxon>Idiomarinaceae</taxon>
        <taxon>Pseudidiomarina</taxon>
    </lineage>
</organism>
<dbReference type="GO" id="GO:0001680">
    <property type="term" value="P:tRNA 3'-terminal CCA addition"/>
    <property type="evidence" value="ECO:0007669"/>
    <property type="project" value="InterPro"/>
</dbReference>
<evidence type="ECO:0000256" key="2">
    <source>
        <dbReference type="ARBA" id="ARBA00022679"/>
    </source>
</evidence>
<evidence type="ECO:0000259" key="12">
    <source>
        <dbReference type="Pfam" id="PF01743"/>
    </source>
</evidence>
<evidence type="ECO:0000256" key="1">
    <source>
        <dbReference type="ARBA" id="ARBA00001946"/>
    </source>
</evidence>
<evidence type="ECO:0000313" key="15">
    <source>
        <dbReference type="Proteomes" id="UP000199424"/>
    </source>
</evidence>
<evidence type="ECO:0000313" key="14">
    <source>
        <dbReference type="EMBL" id="SFR36242.1"/>
    </source>
</evidence>
<dbReference type="CDD" id="cd05398">
    <property type="entry name" value="NT_ClassII-CCAase"/>
    <property type="match status" value="1"/>
</dbReference>
<keyword evidence="15" id="KW-1185">Reference proteome</keyword>
<dbReference type="GO" id="GO:0004810">
    <property type="term" value="F:CCA tRNA nucleotidyltransferase activity"/>
    <property type="evidence" value="ECO:0007669"/>
    <property type="project" value="InterPro"/>
</dbReference>
<evidence type="ECO:0000256" key="11">
    <source>
        <dbReference type="RuleBase" id="RU003953"/>
    </source>
</evidence>
<accession>A0A1I6G253</accession>
<reference evidence="15" key="1">
    <citation type="submission" date="2016-10" db="EMBL/GenBank/DDBJ databases">
        <authorList>
            <person name="Varghese N."/>
            <person name="Submissions S."/>
        </authorList>
    </citation>
    <scope>NUCLEOTIDE SEQUENCE [LARGE SCALE GENOMIC DNA]</scope>
    <source>
        <strain evidence="15">CGMCC 1.7285</strain>
    </source>
</reference>
<keyword evidence="3" id="KW-0819">tRNA processing</keyword>
<evidence type="ECO:0000256" key="5">
    <source>
        <dbReference type="ARBA" id="ARBA00022723"/>
    </source>
</evidence>
<evidence type="ECO:0000256" key="9">
    <source>
        <dbReference type="ARBA" id="ARBA00022842"/>
    </source>
</evidence>
<evidence type="ECO:0000256" key="10">
    <source>
        <dbReference type="ARBA" id="ARBA00022884"/>
    </source>
</evidence>
<keyword evidence="8" id="KW-0067">ATP-binding</keyword>
<comment type="cofactor">
    <cofactor evidence="1">
        <name>Mg(2+)</name>
        <dbReference type="ChEBI" id="CHEBI:18420"/>
    </cofactor>
</comment>
<dbReference type="GO" id="GO:0046872">
    <property type="term" value="F:metal ion binding"/>
    <property type="evidence" value="ECO:0007669"/>
    <property type="project" value="UniProtKB-KW"/>
</dbReference>
<dbReference type="InterPro" id="IPR032828">
    <property type="entry name" value="PolyA_RNA-bd"/>
</dbReference>
<keyword evidence="10 11" id="KW-0694">RNA-binding</keyword>
<dbReference type="PIRSF" id="PIRSF000813">
    <property type="entry name" value="CCA_bact"/>
    <property type="match status" value="1"/>
</dbReference>
<proteinExistence type="inferred from homology"/>
<dbReference type="Gene3D" id="1.10.3090.10">
    <property type="entry name" value="cca-adding enzyme, domain 2"/>
    <property type="match status" value="1"/>
</dbReference>
<sequence>MEVYLVGGAVRDQLLGKFVHERDYVVVGARPEDMLAQGFRQVGKDFPVFLHPQTGEEYALARTERKSGAGYTGFTIYAAPDVTLEDDLIRRDLTINAIAQSADGKLIDPYGGVNDLKAKTLRHVSSAFAEDPLRILRVARFAARFASDGFTVASDTLQLMRKISHSGELKTLAAERVWRETEKAMATTSPHVFWQVLQQSEAFEPWYHELQSNININQLKCYIAQLETAPNPSSAWALSCYSLSVTELAKLHERLKVPNNYADIAMAARKLNWKQTEKVDASWAFHAISKVDGWRRPNIVHELLFIWQALGMVQADIERVQRAFAQAQQVKAGDVIATAQQNGIELKGPAIGEAVSAARLTAMRHCWSQTK</sequence>
<keyword evidence="6" id="KW-0547">Nucleotide-binding</keyword>
<dbReference type="InterPro" id="IPR050124">
    <property type="entry name" value="tRNA_CCA-adding_enzyme"/>
</dbReference>
<dbReference type="PANTHER" id="PTHR47545:SF1">
    <property type="entry name" value="MULTIFUNCTIONAL CCA PROTEIN"/>
    <property type="match status" value="1"/>
</dbReference>
<dbReference type="Proteomes" id="UP000199424">
    <property type="component" value="Unassembled WGS sequence"/>
</dbReference>
<name>A0A1I6G253_9GAMM</name>
<keyword evidence="5" id="KW-0479">Metal-binding</keyword>
<feature type="domain" description="tRNA nucleotidyltransferase/poly(A) polymerase RNA and SrmB- binding" evidence="13">
    <location>
        <begin position="149"/>
        <end position="210"/>
    </location>
</feature>
<dbReference type="EMBL" id="FOYU01000001">
    <property type="protein sequence ID" value="SFR36242.1"/>
    <property type="molecule type" value="Genomic_DNA"/>
</dbReference>
<dbReference type="GO" id="GO:0003723">
    <property type="term" value="F:RNA binding"/>
    <property type="evidence" value="ECO:0007669"/>
    <property type="project" value="UniProtKB-KW"/>
</dbReference>
<dbReference type="InterPro" id="IPR002646">
    <property type="entry name" value="PolA_pol_head_dom"/>
</dbReference>
<dbReference type="InterPro" id="IPR043519">
    <property type="entry name" value="NT_sf"/>
</dbReference>
<evidence type="ECO:0000256" key="7">
    <source>
        <dbReference type="ARBA" id="ARBA00022800"/>
    </source>
</evidence>
<dbReference type="RefSeq" id="WP_092854135.1">
    <property type="nucleotide sequence ID" value="NZ_FOYU01000001.1"/>
</dbReference>
<keyword evidence="2 11" id="KW-0808">Transferase</keyword>
<dbReference type="SUPFAM" id="SSF81301">
    <property type="entry name" value="Nucleotidyltransferase"/>
    <property type="match status" value="1"/>
</dbReference>
<comment type="similarity">
    <text evidence="11">Belongs to the tRNA nucleotidyltransferase/poly(A) polymerase family.</text>
</comment>
<dbReference type="SUPFAM" id="SSF81891">
    <property type="entry name" value="Poly A polymerase C-terminal region-like"/>
    <property type="match status" value="1"/>
</dbReference>
<dbReference type="GO" id="GO:0005524">
    <property type="term" value="F:ATP binding"/>
    <property type="evidence" value="ECO:0007669"/>
    <property type="project" value="UniProtKB-KW"/>
</dbReference>
<evidence type="ECO:0000256" key="3">
    <source>
        <dbReference type="ARBA" id="ARBA00022694"/>
    </source>
</evidence>
<evidence type="ECO:0000256" key="6">
    <source>
        <dbReference type="ARBA" id="ARBA00022741"/>
    </source>
</evidence>
<evidence type="ECO:0000259" key="13">
    <source>
        <dbReference type="Pfam" id="PF12627"/>
    </source>
</evidence>
<dbReference type="InterPro" id="IPR012006">
    <property type="entry name" value="CCA_bact"/>
</dbReference>
<protein>
    <submittedName>
        <fullName evidence="14">tRNA nucleotidyltransferase (CCA-adding enzyme)</fullName>
    </submittedName>
</protein>
<feature type="domain" description="Poly A polymerase head" evidence="12">
    <location>
        <begin position="3"/>
        <end position="122"/>
    </location>
</feature>
<evidence type="ECO:0000256" key="4">
    <source>
        <dbReference type="ARBA" id="ARBA00022695"/>
    </source>
</evidence>
<dbReference type="AlphaFoldDB" id="A0A1I6G253"/>
<keyword evidence="4" id="KW-0548">Nucleotidyltransferase</keyword>
<keyword evidence="9" id="KW-0460">Magnesium</keyword>
<dbReference type="Gene3D" id="3.30.460.10">
    <property type="entry name" value="Beta Polymerase, domain 2"/>
    <property type="match status" value="1"/>
</dbReference>
<dbReference type="Pfam" id="PF12627">
    <property type="entry name" value="PolyA_pol_RNAbd"/>
    <property type="match status" value="1"/>
</dbReference>
<keyword evidence="7" id="KW-0692">RNA repair</keyword>
<dbReference type="PANTHER" id="PTHR47545">
    <property type="entry name" value="MULTIFUNCTIONAL CCA PROTEIN"/>
    <property type="match status" value="1"/>
</dbReference>
<gene>
    <name evidence="14" type="ORF">SAMN04488070_0036</name>
</gene>